<keyword evidence="1" id="KW-0472">Membrane</keyword>
<dbReference type="KEGG" id="pti:PHATRDRAFT_49403"/>
<feature type="transmembrane region" description="Helical" evidence="1">
    <location>
        <begin position="524"/>
        <end position="544"/>
    </location>
</feature>
<dbReference type="RefSeq" id="XP_002184198.1">
    <property type="nucleotide sequence ID" value="XM_002184162.1"/>
</dbReference>
<evidence type="ECO:0000313" key="2">
    <source>
        <dbReference type="EMBL" id="EEC44376.1"/>
    </source>
</evidence>
<dbReference type="PaxDb" id="2850-Phatr49403"/>
<dbReference type="Proteomes" id="UP000000759">
    <property type="component" value="Chromosome 22"/>
</dbReference>
<feature type="transmembrane region" description="Helical" evidence="1">
    <location>
        <begin position="414"/>
        <end position="437"/>
    </location>
</feature>
<dbReference type="HOGENOM" id="CLU_556524_0_0_1"/>
<feature type="transmembrane region" description="Helical" evidence="1">
    <location>
        <begin position="480"/>
        <end position="499"/>
    </location>
</feature>
<dbReference type="AlphaFoldDB" id="B7GAH2"/>
<reference evidence="2 3" key="1">
    <citation type="journal article" date="2008" name="Nature">
        <title>The Phaeodactylum genome reveals the evolutionary history of diatom genomes.</title>
        <authorList>
            <person name="Bowler C."/>
            <person name="Allen A.E."/>
            <person name="Badger J.H."/>
            <person name="Grimwood J."/>
            <person name="Jabbari K."/>
            <person name="Kuo A."/>
            <person name="Maheswari U."/>
            <person name="Martens C."/>
            <person name="Maumus F."/>
            <person name="Otillar R.P."/>
            <person name="Rayko E."/>
            <person name="Salamov A."/>
            <person name="Vandepoele K."/>
            <person name="Beszteri B."/>
            <person name="Gruber A."/>
            <person name="Heijde M."/>
            <person name="Katinka M."/>
            <person name="Mock T."/>
            <person name="Valentin K."/>
            <person name="Verret F."/>
            <person name="Berges J.A."/>
            <person name="Brownlee C."/>
            <person name="Cadoret J.P."/>
            <person name="Chiovitti A."/>
            <person name="Choi C.J."/>
            <person name="Coesel S."/>
            <person name="De Martino A."/>
            <person name="Detter J.C."/>
            <person name="Durkin C."/>
            <person name="Falciatore A."/>
            <person name="Fournet J."/>
            <person name="Haruta M."/>
            <person name="Huysman M.J."/>
            <person name="Jenkins B.D."/>
            <person name="Jiroutova K."/>
            <person name="Jorgensen R.E."/>
            <person name="Joubert Y."/>
            <person name="Kaplan A."/>
            <person name="Kroger N."/>
            <person name="Kroth P.G."/>
            <person name="La Roche J."/>
            <person name="Lindquist E."/>
            <person name="Lommer M."/>
            <person name="Martin-Jezequel V."/>
            <person name="Lopez P.J."/>
            <person name="Lucas S."/>
            <person name="Mangogna M."/>
            <person name="McGinnis K."/>
            <person name="Medlin L.K."/>
            <person name="Montsant A."/>
            <person name="Oudot-Le Secq M.P."/>
            <person name="Napoli C."/>
            <person name="Obornik M."/>
            <person name="Parker M.S."/>
            <person name="Petit J.L."/>
            <person name="Porcel B.M."/>
            <person name="Poulsen N."/>
            <person name="Robison M."/>
            <person name="Rychlewski L."/>
            <person name="Rynearson T.A."/>
            <person name="Schmutz J."/>
            <person name="Shapiro H."/>
            <person name="Siaut M."/>
            <person name="Stanley M."/>
            <person name="Sussman M.R."/>
            <person name="Taylor A.R."/>
            <person name="Vardi A."/>
            <person name="von Dassow P."/>
            <person name="Vyverman W."/>
            <person name="Willis A."/>
            <person name="Wyrwicz L.S."/>
            <person name="Rokhsar D.S."/>
            <person name="Weissenbach J."/>
            <person name="Armbrust E.V."/>
            <person name="Green B.R."/>
            <person name="Van de Peer Y."/>
            <person name="Grigoriev I.V."/>
        </authorList>
    </citation>
    <scope>NUCLEOTIDE SEQUENCE [LARGE SCALE GENOMIC DNA]</scope>
    <source>
        <strain evidence="2 3">CCAP 1055/1</strain>
    </source>
</reference>
<proteinExistence type="predicted"/>
<protein>
    <submittedName>
        <fullName evidence="2">Uncharacterized protein</fullName>
    </submittedName>
</protein>
<name>B7GAH2_PHATC</name>
<accession>B7GAH2</accession>
<feature type="transmembrane region" description="Helical" evidence="1">
    <location>
        <begin position="374"/>
        <end position="394"/>
    </location>
</feature>
<keyword evidence="1" id="KW-1133">Transmembrane helix</keyword>
<keyword evidence="1" id="KW-0812">Transmembrane</keyword>
<evidence type="ECO:0000256" key="1">
    <source>
        <dbReference type="SAM" id="Phobius"/>
    </source>
</evidence>
<dbReference type="InParanoid" id="B7GAH2"/>
<gene>
    <name evidence="2" type="ORF">PHATRDRAFT_49403</name>
</gene>
<sequence length="555" mass="59601">MKRTRKIAVIGSSGGGTATLGHTDARALLHSIDEELRLLDATIWHAYYVSLDNGKGLDGANECVDNATVYTVQNDIHEEATDQEETRFHCRAFYRGVLKDVNKFCRLDNTLSQSILAGEIDGLICISCHVGIFSSVLLAAASKEIRVTGSGGTSLSQVANLYHIRLIGNAGGSVATTTFTRAVSYTSAFAAYWKLAYEPWKRCRQSGSSCTSVLNSCLPMFWGVCLLKQCLLFLHERFFENSSQCGSFIEASILVLEQMALPFSCCVTMATSHASGPAPVSSLNMAALIASTSCSRSILSGLLAGRLVSFATERLLYTLIFWNIPATMANLLISGGVGALIALLMLPVSPVLGIITASIRWTLAVSVGFPNLQVRIGAGCALGCFCCYGSKVGWYHSVILPLILIEMELGDASVLGAVDELTLVLVSAGICAANVLYSTLHSRQDHLSTADIDLCRRGFFLNIACGDFVEACYPLMENRLAVNVSGYLASGLSTAWLVASSSQTPKSLAYLPLPIAIGVSETNWVQMAVAACIAFGISFFGTLIDNWSWHSHKRD</sequence>
<reference evidence="3" key="2">
    <citation type="submission" date="2008-08" db="EMBL/GenBank/DDBJ databases">
        <authorList>
            <consortium name="Diatom Consortium"/>
            <person name="Grigoriev I."/>
            <person name="Grimwood J."/>
            <person name="Kuo A."/>
            <person name="Otillar R.P."/>
            <person name="Salamov A."/>
            <person name="Detter J.C."/>
            <person name="Lindquist E."/>
            <person name="Shapiro H."/>
            <person name="Lucas S."/>
            <person name="Glavina del Rio T."/>
            <person name="Pitluck S."/>
            <person name="Rokhsar D."/>
            <person name="Bowler C."/>
        </authorList>
    </citation>
    <scope>GENOME REANNOTATION</scope>
    <source>
        <strain evidence="3">CCAP 1055/1</strain>
    </source>
</reference>
<feature type="transmembrane region" description="Helical" evidence="1">
    <location>
        <begin position="339"/>
        <end position="362"/>
    </location>
</feature>
<evidence type="ECO:0000313" key="3">
    <source>
        <dbReference type="Proteomes" id="UP000000759"/>
    </source>
</evidence>
<dbReference type="GeneID" id="7195788"/>
<dbReference type="EMBL" id="CM000624">
    <property type="protein sequence ID" value="EEC44376.1"/>
    <property type="molecule type" value="Genomic_DNA"/>
</dbReference>
<feature type="transmembrane region" description="Helical" evidence="1">
    <location>
        <begin position="315"/>
        <end position="333"/>
    </location>
</feature>
<dbReference type="eggNOG" id="ENOG502S7VP">
    <property type="taxonomic scope" value="Eukaryota"/>
</dbReference>
<dbReference type="OrthoDB" id="206656at2759"/>
<keyword evidence="3" id="KW-1185">Reference proteome</keyword>
<organism evidence="2 3">
    <name type="scientific">Phaeodactylum tricornutum (strain CCAP 1055/1)</name>
    <dbReference type="NCBI Taxonomy" id="556484"/>
    <lineage>
        <taxon>Eukaryota</taxon>
        <taxon>Sar</taxon>
        <taxon>Stramenopiles</taxon>
        <taxon>Ochrophyta</taxon>
        <taxon>Bacillariophyta</taxon>
        <taxon>Bacillariophyceae</taxon>
        <taxon>Bacillariophycidae</taxon>
        <taxon>Naviculales</taxon>
        <taxon>Phaeodactylaceae</taxon>
        <taxon>Phaeodactylum</taxon>
    </lineage>
</organism>